<gene>
    <name evidence="1" type="ORF">CDAR_599991</name>
</gene>
<accession>A0AAV4RRF0</accession>
<dbReference type="EMBL" id="BPLQ01006488">
    <property type="protein sequence ID" value="GIY22880.1"/>
    <property type="molecule type" value="Genomic_DNA"/>
</dbReference>
<name>A0AAV4RRF0_9ARAC</name>
<reference evidence="1 2" key="1">
    <citation type="submission" date="2021-06" db="EMBL/GenBank/DDBJ databases">
        <title>Caerostris darwini draft genome.</title>
        <authorList>
            <person name="Kono N."/>
            <person name="Arakawa K."/>
        </authorList>
    </citation>
    <scope>NUCLEOTIDE SEQUENCE [LARGE SCALE GENOMIC DNA]</scope>
</reference>
<dbReference type="Proteomes" id="UP001054837">
    <property type="component" value="Unassembled WGS sequence"/>
</dbReference>
<keyword evidence="2" id="KW-1185">Reference proteome</keyword>
<organism evidence="1 2">
    <name type="scientific">Caerostris darwini</name>
    <dbReference type="NCBI Taxonomy" id="1538125"/>
    <lineage>
        <taxon>Eukaryota</taxon>
        <taxon>Metazoa</taxon>
        <taxon>Ecdysozoa</taxon>
        <taxon>Arthropoda</taxon>
        <taxon>Chelicerata</taxon>
        <taxon>Arachnida</taxon>
        <taxon>Araneae</taxon>
        <taxon>Araneomorphae</taxon>
        <taxon>Entelegynae</taxon>
        <taxon>Araneoidea</taxon>
        <taxon>Araneidae</taxon>
        <taxon>Caerostris</taxon>
    </lineage>
</organism>
<comment type="caution">
    <text evidence="1">The sequence shown here is derived from an EMBL/GenBank/DDBJ whole genome shotgun (WGS) entry which is preliminary data.</text>
</comment>
<protein>
    <submittedName>
        <fullName evidence="1">Uncharacterized protein</fullName>
    </submittedName>
</protein>
<proteinExistence type="predicted"/>
<dbReference type="AlphaFoldDB" id="A0AAV4RRF0"/>
<evidence type="ECO:0000313" key="2">
    <source>
        <dbReference type="Proteomes" id="UP001054837"/>
    </source>
</evidence>
<sequence length="104" mass="12163">MSQLTKSPLLMEKAALLHRIYCRGWSGSTFFVKRGPKRCDSVLSMIWRQNVKVLIGQVSADKSCHFEIRNKNDETISFFDSWTIINREFCRQGTTATEVFYKMF</sequence>
<evidence type="ECO:0000313" key="1">
    <source>
        <dbReference type="EMBL" id="GIY22880.1"/>
    </source>
</evidence>